<organism evidence="3 4">
    <name type="scientific">Anaerorhabdus furcosa</name>
    <dbReference type="NCBI Taxonomy" id="118967"/>
    <lineage>
        <taxon>Bacteria</taxon>
        <taxon>Bacillati</taxon>
        <taxon>Bacillota</taxon>
        <taxon>Erysipelotrichia</taxon>
        <taxon>Erysipelotrichales</taxon>
        <taxon>Erysipelotrichaceae</taxon>
        <taxon>Anaerorhabdus</taxon>
    </lineage>
</organism>
<dbReference type="Pfam" id="PF13038">
    <property type="entry name" value="DUF3899"/>
    <property type="match status" value="1"/>
</dbReference>
<feature type="transmembrane region" description="Helical" evidence="1">
    <location>
        <begin position="103"/>
        <end position="122"/>
    </location>
</feature>
<proteinExistence type="predicted"/>
<keyword evidence="4" id="KW-1185">Reference proteome</keyword>
<accession>A0A1T4PRW8</accession>
<gene>
    <name evidence="3" type="ORF">SAMN02745191_2126</name>
</gene>
<sequence>MKTIGITYFLTAMISLMIAFFNNPFMLNLTNTFTIIGLLLLILGLFLYLERNGYFDVIGYTFGRVVKFHIKKKDLTPEDKELYSEFHTYINEKSQKRLSRSNAILYVALLDIITSLIINMIWF</sequence>
<evidence type="ECO:0000313" key="3">
    <source>
        <dbReference type="EMBL" id="SJZ94169.1"/>
    </source>
</evidence>
<keyword evidence="1" id="KW-0812">Transmembrane</keyword>
<evidence type="ECO:0000313" key="4">
    <source>
        <dbReference type="Proteomes" id="UP000243297"/>
    </source>
</evidence>
<evidence type="ECO:0000259" key="2">
    <source>
        <dbReference type="Pfam" id="PF13038"/>
    </source>
</evidence>
<dbReference type="InterPro" id="IPR025007">
    <property type="entry name" value="DUF3899"/>
</dbReference>
<evidence type="ECO:0000256" key="1">
    <source>
        <dbReference type="SAM" id="Phobius"/>
    </source>
</evidence>
<reference evidence="4" key="1">
    <citation type="submission" date="2017-02" db="EMBL/GenBank/DDBJ databases">
        <authorList>
            <person name="Varghese N."/>
            <person name="Submissions S."/>
        </authorList>
    </citation>
    <scope>NUCLEOTIDE SEQUENCE [LARGE SCALE GENOMIC DNA]</scope>
    <source>
        <strain evidence="4">ATCC 25662</strain>
    </source>
</reference>
<dbReference type="EMBL" id="FUWY01000007">
    <property type="protein sequence ID" value="SJZ94169.1"/>
    <property type="molecule type" value="Genomic_DNA"/>
</dbReference>
<dbReference type="AlphaFoldDB" id="A0A1T4PRW8"/>
<feature type="transmembrane region" description="Helical" evidence="1">
    <location>
        <begin position="7"/>
        <end position="26"/>
    </location>
</feature>
<keyword evidence="1" id="KW-0472">Membrane</keyword>
<feature type="transmembrane region" description="Helical" evidence="1">
    <location>
        <begin position="32"/>
        <end position="49"/>
    </location>
</feature>
<dbReference type="RefSeq" id="WP_078712522.1">
    <property type="nucleotide sequence ID" value="NZ_FUWY01000007.1"/>
</dbReference>
<name>A0A1T4PRW8_9FIRM</name>
<feature type="domain" description="DUF3899" evidence="2">
    <location>
        <begin position="31"/>
        <end position="118"/>
    </location>
</feature>
<protein>
    <recommendedName>
        <fullName evidence="2">DUF3899 domain-containing protein</fullName>
    </recommendedName>
</protein>
<keyword evidence="1" id="KW-1133">Transmembrane helix</keyword>
<dbReference type="Proteomes" id="UP000243297">
    <property type="component" value="Unassembled WGS sequence"/>
</dbReference>